<reference evidence="2 3" key="1">
    <citation type="submission" date="2021-12" db="EMBL/GenBank/DDBJ databases">
        <title>Genome sequence of Kibdelosporangium philippinense ATCC 49844.</title>
        <authorList>
            <person name="Fedorov E.A."/>
            <person name="Omeragic M."/>
            <person name="Shalygina K.F."/>
            <person name="Maclea K.S."/>
        </authorList>
    </citation>
    <scope>NUCLEOTIDE SEQUENCE [LARGE SCALE GENOMIC DNA]</scope>
    <source>
        <strain evidence="2 3">ATCC 49844</strain>
    </source>
</reference>
<accession>A0ABS8ZL81</accession>
<evidence type="ECO:0000313" key="3">
    <source>
        <dbReference type="Proteomes" id="UP001521150"/>
    </source>
</evidence>
<feature type="region of interest" description="Disordered" evidence="1">
    <location>
        <begin position="82"/>
        <end position="102"/>
    </location>
</feature>
<evidence type="ECO:0000313" key="2">
    <source>
        <dbReference type="EMBL" id="MCE7008558.1"/>
    </source>
</evidence>
<proteinExistence type="predicted"/>
<dbReference type="EMBL" id="JAJVCN010000003">
    <property type="protein sequence ID" value="MCE7008558.1"/>
    <property type="molecule type" value="Genomic_DNA"/>
</dbReference>
<comment type="caution">
    <text evidence="2">The sequence shown here is derived from an EMBL/GenBank/DDBJ whole genome shotgun (WGS) entry which is preliminary data.</text>
</comment>
<protein>
    <submittedName>
        <fullName evidence="2">Uncharacterized protein</fullName>
    </submittedName>
</protein>
<gene>
    <name evidence="2" type="ORF">LWC34_37960</name>
</gene>
<name>A0ABS8ZL81_9PSEU</name>
<evidence type="ECO:0000256" key="1">
    <source>
        <dbReference type="SAM" id="MobiDB-lite"/>
    </source>
</evidence>
<keyword evidence="3" id="KW-1185">Reference proteome</keyword>
<organism evidence="2 3">
    <name type="scientific">Kibdelosporangium philippinense</name>
    <dbReference type="NCBI Taxonomy" id="211113"/>
    <lineage>
        <taxon>Bacteria</taxon>
        <taxon>Bacillati</taxon>
        <taxon>Actinomycetota</taxon>
        <taxon>Actinomycetes</taxon>
        <taxon>Pseudonocardiales</taxon>
        <taxon>Pseudonocardiaceae</taxon>
        <taxon>Kibdelosporangium</taxon>
    </lineage>
</organism>
<dbReference type="Proteomes" id="UP001521150">
    <property type="component" value="Unassembled WGS sequence"/>
</dbReference>
<sequence>MLGVVADDVVTGCGEALVATTDGTPDEASSGDVAGQLAGRTAEVLVETPDLTAVVSGQPTVAASRVLGASVKPVARLACGGSTQRGCARRGCPQSSRTRRAS</sequence>
<dbReference type="RefSeq" id="WP_233730045.1">
    <property type="nucleotide sequence ID" value="NZ_JAJVCN010000003.1"/>
</dbReference>